<name>A0A1J6HN20_9HYPH</name>
<sequence length="149" mass="16473">MKHGQLRSVAHSIAGSLASGISLITGFYELRVYEDAMRSEDGVLIIDLLNGKVIKGEASSDLAAAVLRIPAEFDRLCQAEGFSRSDCRHALAHFHTNQLTHGFTLAVEDNSGRATETDFQGVPARRVIEPDQLGRLRRRAIRHYGKRNC</sequence>
<evidence type="ECO:0000313" key="2">
    <source>
        <dbReference type="Proteomes" id="UP000182985"/>
    </source>
</evidence>
<evidence type="ECO:0000313" key="1">
    <source>
        <dbReference type="EMBL" id="OIS94332.1"/>
    </source>
</evidence>
<keyword evidence="2" id="KW-1185">Reference proteome</keyword>
<comment type="caution">
    <text evidence="1">The sequence shown here is derived from an EMBL/GenBank/DDBJ whole genome shotgun (WGS) entry which is preliminary data.</text>
</comment>
<dbReference type="OrthoDB" id="7568174at2"/>
<gene>
    <name evidence="1" type="ORF">BLA27_07435</name>
</gene>
<organism evidence="1 2">
    <name type="scientific">Brucella cytisi</name>
    <dbReference type="NCBI Taxonomy" id="407152"/>
    <lineage>
        <taxon>Bacteria</taxon>
        <taxon>Pseudomonadati</taxon>
        <taxon>Pseudomonadota</taxon>
        <taxon>Alphaproteobacteria</taxon>
        <taxon>Hyphomicrobiales</taxon>
        <taxon>Brucellaceae</taxon>
        <taxon>Brucella/Ochrobactrum group</taxon>
        <taxon>Brucella</taxon>
    </lineage>
</organism>
<dbReference type="AlphaFoldDB" id="A0A1J6HN20"/>
<dbReference type="RefSeq" id="WP_071631148.1">
    <property type="nucleotide sequence ID" value="NZ_MOEC01000005.1"/>
</dbReference>
<protein>
    <submittedName>
        <fullName evidence="1">Uncharacterized protein</fullName>
    </submittedName>
</protein>
<dbReference type="Proteomes" id="UP000182985">
    <property type="component" value="Unassembled WGS sequence"/>
</dbReference>
<dbReference type="EMBL" id="MOEC01000005">
    <property type="protein sequence ID" value="OIS94332.1"/>
    <property type="molecule type" value="Genomic_DNA"/>
</dbReference>
<reference evidence="1 2" key="1">
    <citation type="submission" date="2016-10" db="EMBL/GenBank/DDBJ databases">
        <title>The Draft Genome Sequence of the Potato Rhizosphere Bacteria Ochrobactrum sp. IPA7.2.</title>
        <authorList>
            <person name="Gogoleva N.E."/>
            <person name="Khlopko Y.A."/>
            <person name="Burygin G.L."/>
            <person name="Plotnikov A.O."/>
        </authorList>
    </citation>
    <scope>NUCLEOTIDE SEQUENCE [LARGE SCALE GENOMIC DNA]</scope>
    <source>
        <strain evidence="1 2">IPA7.2</strain>
    </source>
</reference>
<proteinExistence type="predicted"/>
<accession>A0A1J6HN20</accession>